<dbReference type="Pfam" id="PF16071">
    <property type="entry name" value="DUF4812"/>
    <property type="match status" value="1"/>
</dbReference>
<reference evidence="2 3" key="1">
    <citation type="submission" date="2023-03" db="EMBL/GenBank/DDBJ databases">
        <title>Genome insight into feeding habits of ladybird beetles.</title>
        <authorList>
            <person name="Li H.-S."/>
            <person name="Huang Y.-H."/>
            <person name="Pang H."/>
        </authorList>
    </citation>
    <scope>NUCLEOTIDE SEQUENCE [LARGE SCALE GENOMIC DNA]</scope>
    <source>
        <strain evidence="2">SYSU_2023b</strain>
        <tissue evidence="2">Whole body</tissue>
    </source>
</reference>
<dbReference type="AlphaFoldDB" id="A0AAW1UWV3"/>
<organism evidence="2 3">
    <name type="scientific">Henosepilachna vigintioctopunctata</name>
    <dbReference type="NCBI Taxonomy" id="420089"/>
    <lineage>
        <taxon>Eukaryota</taxon>
        <taxon>Metazoa</taxon>
        <taxon>Ecdysozoa</taxon>
        <taxon>Arthropoda</taxon>
        <taxon>Hexapoda</taxon>
        <taxon>Insecta</taxon>
        <taxon>Pterygota</taxon>
        <taxon>Neoptera</taxon>
        <taxon>Endopterygota</taxon>
        <taxon>Coleoptera</taxon>
        <taxon>Polyphaga</taxon>
        <taxon>Cucujiformia</taxon>
        <taxon>Coccinelloidea</taxon>
        <taxon>Coccinellidae</taxon>
        <taxon>Epilachninae</taxon>
        <taxon>Epilachnini</taxon>
        <taxon>Henosepilachna</taxon>
    </lineage>
</organism>
<dbReference type="EMBL" id="JARQZJ010000093">
    <property type="protein sequence ID" value="KAK9884435.1"/>
    <property type="molecule type" value="Genomic_DNA"/>
</dbReference>
<name>A0AAW1UWV3_9CUCU</name>
<gene>
    <name evidence="2" type="ORF">WA026_007282</name>
</gene>
<accession>A0AAW1UWV3</accession>
<dbReference type="Proteomes" id="UP001431783">
    <property type="component" value="Unassembled WGS sequence"/>
</dbReference>
<keyword evidence="3" id="KW-1185">Reference proteome</keyword>
<dbReference type="InterPro" id="IPR032084">
    <property type="entry name" value="DUF4812"/>
</dbReference>
<sequence length="416" mass="48345">MLNAKYDGTASRHVPNIEETEEFPVKDAISNFQLAKELHRQNLDHIPLPDKICHDQYQKLQMMRDKEPGLALDDCDFATGIGWKGYQGYGPTRCTKLKVFRPKSSLLQPRRPGEKANTWANFEQKWRFIKQSKVTPINLALCWDLTPENPKDEPKRHPRIDGSNGCLAPSVFTLVHTPKENIINKDSISNRCDGIHGCRPLFYSTNKLSDDKNYFFERRSAQDFSGHLQQKLEEDKRSYSSYELREQSNIRDKNVRDRTCIENDLNGGGKTKPHEIDSTNHKKCIDNHACCEKQRKKSSKTKHSAFCMTCRMNDISIQDKTHQDKKSDFKAAFKAGVPLKHVSRKLLRDRYLFRAPKQKEPYAARNYRIDSLEPPFSLQKKGRQDYPEHWRLATVYQHSYKPIKSRKGTLLSTVFK</sequence>
<evidence type="ECO:0000313" key="2">
    <source>
        <dbReference type="EMBL" id="KAK9884435.1"/>
    </source>
</evidence>
<comment type="caution">
    <text evidence="2">The sequence shown here is derived from an EMBL/GenBank/DDBJ whole genome shotgun (WGS) entry which is preliminary data.</text>
</comment>
<protein>
    <recommendedName>
        <fullName evidence="1">DUF4812 domain-containing protein</fullName>
    </recommendedName>
</protein>
<proteinExistence type="predicted"/>
<evidence type="ECO:0000313" key="3">
    <source>
        <dbReference type="Proteomes" id="UP001431783"/>
    </source>
</evidence>
<feature type="domain" description="DUF4812" evidence="1">
    <location>
        <begin position="355"/>
        <end position="416"/>
    </location>
</feature>
<evidence type="ECO:0000259" key="1">
    <source>
        <dbReference type="Pfam" id="PF16071"/>
    </source>
</evidence>